<dbReference type="SUPFAM" id="SSF48371">
    <property type="entry name" value="ARM repeat"/>
    <property type="match status" value="1"/>
</dbReference>
<dbReference type="eggNOG" id="COG1413">
    <property type="taxonomic scope" value="Bacteria"/>
</dbReference>
<evidence type="ECO:0008006" key="6">
    <source>
        <dbReference type="Google" id="ProtNLM"/>
    </source>
</evidence>
<gene>
    <name evidence="3" type="ORF">BG57_08050</name>
    <name evidence="2" type="ORF">GCM10010985_27980</name>
</gene>
<dbReference type="RefSeq" id="WP_035966666.1">
    <property type="nucleotide sequence ID" value="NZ_BMEG01000004.1"/>
</dbReference>
<accession>A0A069NYL8</accession>
<dbReference type="InterPro" id="IPR011959">
    <property type="entry name" value="CHP02270"/>
</dbReference>
<reference evidence="3 4" key="2">
    <citation type="submission" date="2014-03" db="EMBL/GenBank/DDBJ databases">
        <title>Draft Genome Sequences of Four Burkholderia Strains.</title>
        <authorList>
            <person name="Liu X.Y."/>
            <person name="Li C.X."/>
            <person name="Xu J.H."/>
        </authorList>
    </citation>
    <scope>NUCLEOTIDE SEQUENCE [LARGE SCALE GENOMIC DNA]</scope>
    <source>
        <strain evidence="3 4">R27</strain>
    </source>
</reference>
<reference evidence="2" key="4">
    <citation type="submission" date="2024-05" db="EMBL/GenBank/DDBJ databases">
        <authorList>
            <person name="Sun Q."/>
            <person name="Zhou Y."/>
        </authorList>
    </citation>
    <scope>NUCLEOTIDE SEQUENCE</scope>
    <source>
        <strain evidence="2">CGMCC 1.11013</strain>
    </source>
</reference>
<organism evidence="3 4">
    <name type="scientific">Caballeronia grimmiae</name>
    <dbReference type="NCBI Taxonomy" id="1071679"/>
    <lineage>
        <taxon>Bacteria</taxon>
        <taxon>Pseudomonadati</taxon>
        <taxon>Pseudomonadota</taxon>
        <taxon>Betaproteobacteria</taxon>
        <taxon>Burkholderiales</taxon>
        <taxon>Burkholderiaceae</taxon>
        <taxon>Caballeronia</taxon>
    </lineage>
</organism>
<sequence>MRFDRSIILPIVQQHVEDAACLRNTRSVVVRAPNVKLKHLARLDERIAAHLDGIAVADRAGAQLSMQALDRPGKGELFTAAVGCIEAHAGKTLLQLIALSEAVPASRSGLHSAFGWVSASRLQEIVGVLLESGDPAAQLAGVAACAQHRVDAKRALDAAIASPDAAVRARALQCAGETGRMDLLPCCIAHLDDEDAPCRLHAAQSALLLGDRNAPLAVLAELALAHADAAALAASTLSPGDVHTLLQRIAAQRNSKRLLLRTIAHAGDPRFIPWLIELMADDSYARIAGESFSFITGADLAWLDLDRKPPAHLPPGQTDDPNDTDVSMDEDDGAPWPDADKVAQWWRTNAARFASGRRYLCGAPPSKAHCIGVLKDGYQRQRMAAARHLCLLDPGTALFNCAAPAWRQQRSLAML</sequence>
<dbReference type="AlphaFoldDB" id="A0A069NYL8"/>
<evidence type="ECO:0000256" key="1">
    <source>
        <dbReference type="SAM" id="MobiDB-lite"/>
    </source>
</evidence>
<protein>
    <recommendedName>
        <fullName evidence="6">TIGR02270 family protein</fullName>
    </recommendedName>
</protein>
<evidence type="ECO:0000313" key="2">
    <source>
        <dbReference type="EMBL" id="GGD71880.1"/>
    </source>
</evidence>
<evidence type="ECO:0000313" key="3">
    <source>
        <dbReference type="EMBL" id="KDR33470.1"/>
    </source>
</evidence>
<name>A0A069NYL8_9BURK</name>
<comment type="caution">
    <text evidence="3">The sequence shown here is derived from an EMBL/GenBank/DDBJ whole genome shotgun (WGS) entry which is preliminary data.</text>
</comment>
<reference evidence="2" key="1">
    <citation type="journal article" date="2014" name="Int. J. Syst. Evol. Microbiol.">
        <title>Complete genome of a new Firmicutes species belonging to the dominant human colonic microbiota ('Ruminococcus bicirculans') reveals two chromosomes and a selective capacity to utilize plant glucans.</title>
        <authorList>
            <consortium name="NISC Comparative Sequencing Program"/>
            <person name="Wegmann U."/>
            <person name="Louis P."/>
            <person name="Goesmann A."/>
            <person name="Henrissat B."/>
            <person name="Duncan S.H."/>
            <person name="Flint H.J."/>
        </authorList>
    </citation>
    <scope>NUCLEOTIDE SEQUENCE</scope>
    <source>
        <strain evidence="2">CGMCC 1.11013</strain>
    </source>
</reference>
<dbReference type="InterPro" id="IPR011989">
    <property type="entry name" value="ARM-like"/>
</dbReference>
<evidence type="ECO:0000313" key="4">
    <source>
        <dbReference type="Proteomes" id="UP000027439"/>
    </source>
</evidence>
<dbReference type="Gene3D" id="1.25.10.10">
    <property type="entry name" value="Leucine-rich Repeat Variant"/>
    <property type="match status" value="1"/>
</dbReference>
<dbReference type="EMBL" id="BMEG01000004">
    <property type="protein sequence ID" value="GGD71880.1"/>
    <property type="molecule type" value="Genomic_DNA"/>
</dbReference>
<dbReference type="STRING" id="1071679.BG57_08050"/>
<evidence type="ECO:0000313" key="5">
    <source>
        <dbReference type="Proteomes" id="UP000597138"/>
    </source>
</evidence>
<feature type="compositionally biased region" description="Acidic residues" evidence="1">
    <location>
        <begin position="320"/>
        <end position="333"/>
    </location>
</feature>
<dbReference type="OrthoDB" id="8089803at2"/>
<dbReference type="Proteomes" id="UP000597138">
    <property type="component" value="Unassembled WGS sequence"/>
</dbReference>
<feature type="region of interest" description="Disordered" evidence="1">
    <location>
        <begin position="309"/>
        <end position="334"/>
    </location>
</feature>
<keyword evidence="5" id="KW-1185">Reference proteome</keyword>
<reference evidence="5" key="3">
    <citation type="journal article" date="2019" name="Int. J. Syst. Evol. Microbiol.">
        <title>The Global Catalogue of Microorganisms (GCM) 10K type strain sequencing project: providing services to taxonomists for standard genome sequencing and annotation.</title>
        <authorList>
            <consortium name="The Broad Institute Genomics Platform"/>
            <consortium name="The Broad Institute Genome Sequencing Center for Infectious Disease"/>
            <person name="Wu L."/>
            <person name="Ma J."/>
        </authorList>
    </citation>
    <scope>NUCLEOTIDE SEQUENCE [LARGE SCALE GENOMIC DNA]</scope>
    <source>
        <strain evidence="5">CGMCC 1.11013</strain>
    </source>
</reference>
<proteinExistence type="predicted"/>
<dbReference type="Proteomes" id="UP000027439">
    <property type="component" value="Unassembled WGS sequence"/>
</dbReference>
<dbReference type="InterPro" id="IPR016024">
    <property type="entry name" value="ARM-type_fold"/>
</dbReference>
<dbReference type="NCBIfam" id="TIGR02270">
    <property type="entry name" value="TIGR02270 family protein"/>
    <property type="match status" value="1"/>
</dbReference>
<dbReference type="EMBL" id="JFHE01000016">
    <property type="protein sequence ID" value="KDR33470.1"/>
    <property type="molecule type" value="Genomic_DNA"/>
</dbReference>